<evidence type="ECO:0000256" key="1">
    <source>
        <dbReference type="SAM" id="MobiDB-lite"/>
    </source>
</evidence>
<dbReference type="GO" id="GO:0008017">
    <property type="term" value="F:microtubule binding"/>
    <property type="evidence" value="ECO:0007669"/>
    <property type="project" value="InterPro"/>
</dbReference>
<dbReference type="STRING" id="70415.A0A5S6Q076"/>
<dbReference type="PANTHER" id="PTHR19321:SF41">
    <property type="entry name" value="FASCETTO-RELATED"/>
    <property type="match status" value="1"/>
</dbReference>
<dbReference type="GO" id="GO:0005737">
    <property type="term" value="C:cytoplasm"/>
    <property type="evidence" value="ECO:0007669"/>
    <property type="project" value="TreeGrafter"/>
</dbReference>
<feature type="region of interest" description="Disordered" evidence="1">
    <location>
        <begin position="431"/>
        <end position="454"/>
    </location>
</feature>
<evidence type="ECO:0000313" key="2">
    <source>
        <dbReference type="Proteomes" id="UP000046395"/>
    </source>
</evidence>
<dbReference type="Pfam" id="PF03999">
    <property type="entry name" value="MAP65_ASE1"/>
    <property type="match status" value="1"/>
</dbReference>
<protein>
    <submittedName>
        <fullName evidence="3">Protein regulator of cytokinesis 1</fullName>
    </submittedName>
</protein>
<reference evidence="3" key="1">
    <citation type="submission" date="2019-12" db="UniProtKB">
        <authorList>
            <consortium name="WormBaseParasite"/>
        </authorList>
    </citation>
    <scope>IDENTIFICATION</scope>
</reference>
<accession>A0A5S6Q076</accession>
<dbReference type="GO" id="GO:0000226">
    <property type="term" value="P:microtubule cytoskeleton organization"/>
    <property type="evidence" value="ECO:0007669"/>
    <property type="project" value="InterPro"/>
</dbReference>
<dbReference type="GO" id="GO:0005819">
    <property type="term" value="C:spindle"/>
    <property type="evidence" value="ECO:0007669"/>
    <property type="project" value="TreeGrafter"/>
</dbReference>
<dbReference type="AlphaFoldDB" id="A0A5S6Q076"/>
<organism evidence="2 3">
    <name type="scientific">Trichuris muris</name>
    <name type="common">Mouse whipworm</name>
    <dbReference type="NCBI Taxonomy" id="70415"/>
    <lineage>
        <taxon>Eukaryota</taxon>
        <taxon>Metazoa</taxon>
        <taxon>Ecdysozoa</taxon>
        <taxon>Nematoda</taxon>
        <taxon>Enoplea</taxon>
        <taxon>Dorylaimia</taxon>
        <taxon>Trichinellida</taxon>
        <taxon>Trichuridae</taxon>
        <taxon>Trichuris</taxon>
    </lineage>
</organism>
<dbReference type="InterPro" id="IPR007145">
    <property type="entry name" value="MAP65_Ase1_PRC1"/>
</dbReference>
<dbReference type="PANTHER" id="PTHR19321">
    <property type="entry name" value="PROTEIN REGULATOR OF CYTOKINESIS 1 PRC1-RELATED"/>
    <property type="match status" value="1"/>
</dbReference>
<dbReference type="Proteomes" id="UP000046395">
    <property type="component" value="Unassembled WGS sequence"/>
</dbReference>
<dbReference type="Gene3D" id="1.20.58.1520">
    <property type="match status" value="1"/>
</dbReference>
<sequence length="520" mass="59075">MDESFSDDKRHEDCFDMTKQTAYQKMLQTFDDLENIWVRLGLPEDDRLQRTSTAIGHATELLDKIVAEEKRLLGLVLESKEKNWKELQQLQVELQMFLIDPGENLSLIYAEEKYRHTVCQLKKEKSSRLSMAEDLVSQLTLLYSQLGESDEVPSFDHVPGTSELETFKHFVNSKRRLLESRTSSYLNLADEARSLATLMNYNGNNSFERFAIECKGVPPVISAEVIGRMKNLVGELKVKFDEYVANIDKMCEGRRGELSSLYEKCKLDPAMQQSFSTSVENLRLSEKLEALDSEVERLRNYYGKRHNVLEKFEEWEQHWSVKLELEEQCKDSSRFANRGGVLLHEEKMRRTIERKLNDARHDVQAALEAWHASNPDDAILVYGKPPLDAIEAIESSHAREVELELSHKKLVRKAQLQSKAAFGSVKCQSTPKVHSNLKTPSNQKNVAHSGNLKHSSAARRLARCAYVSPAHSPVKPDCMATMVCNNKNKGAVFPLRGEIHNEPGPSFDKAKSPSTSGCSS</sequence>
<name>A0A5S6Q076_TRIMR</name>
<proteinExistence type="predicted"/>
<dbReference type="WBParaSite" id="TMUE_0000000623.1">
    <property type="protein sequence ID" value="TMUE_0000000623.1"/>
    <property type="gene ID" value="WBGene00296563"/>
</dbReference>
<feature type="region of interest" description="Disordered" evidence="1">
    <location>
        <begin position="496"/>
        <end position="520"/>
    </location>
</feature>
<evidence type="ECO:0000313" key="3">
    <source>
        <dbReference type="WBParaSite" id="TMUE_0000000623.1"/>
    </source>
</evidence>
<keyword evidence="2" id="KW-1185">Reference proteome</keyword>